<dbReference type="Proteomes" id="UP001189429">
    <property type="component" value="Unassembled WGS sequence"/>
</dbReference>
<sequence length="155" mass="16926">SSLRLELEHRDGKTEQQVSELSVAVWRLGSRLDSQAAAPQDVVASRQRLLEERLRAFEELIESEIEDRAKEYRRLWKALGERSGERLLQAAVAGPPQSASPRLEQSLDRTPPPWPAEPPSAEGTPAGPCARLRRLPPAPAADAGRGPAAPAPCSR</sequence>
<keyword evidence="3" id="KW-1185">Reference proteome</keyword>
<name>A0ABN9VRA2_9DINO</name>
<gene>
    <name evidence="2" type="ORF">PCOR1329_LOCUS60207</name>
</gene>
<reference evidence="2" key="1">
    <citation type="submission" date="2023-10" db="EMBL/GenBank/DDBJ databases">
        <authorList>
            <person name="Chen Y."/>
            <person name="Shah S."/>
            <person name="Dougan E. K."/>
            <person name="Thang M."/>
            <person name="Chan C."/>
        </authorList>
    </citation>
    <scope>NUCLEOTIDE SEQUENCE [LARGE SCALE GENOMIC DNA]</scope>
</reference>
<evidence type="ECO:0000256" key="1">
    <source>
        <dbReference type="SAM" id="MobiDB-lite"/>
    </source>
</evidence>
<organism evidence="2 3">
    <name type="scientific">Prorocentrum cordatum</name>
    <dbReference type="NCBI Taxonomy" id="2364126"/>
    <lineage>
        <taxon>Eukaryota</taxon>
        <taxon>Sar</taxon>
        <taxon>Alveolata</taxon>
        <taxon>Dinophyceae</taxon>
        <taxon>Prorocentrales</taxon>
        <taxon>Prorocentraceae</taxon>
        <taxon>Prorocentrum</taxon>
    </lineage>
</organism>
<proteinExistence type="predicted"/>
<feature type="compositionally biased region" description="Low complexity" evidence="1">
    <location>
        <begin position="119"/>
        <end position="130"/>
    </location>
</feature>
<evidence type="ECO:0000313" key="2">
    <source>
        <dbReference type="EMBL" id="CAK0875565.1"/>
    </source>
</evidence>
<feature type="compositionally biased region" description="Low complexity" evidence="1">
    <location>
        <begin position="140"/>
        <end position="155"/>
    </location>
</feature>
<protein>
    <submittedName>
        <fullName evidence="2">Uncharacterized protein</fullName>
    </submittedName>
</protein>
<feature type="non-terminal residue" evidence="2">
    <location>
        <position position="1"/>
    </location>
</feature>
<comment type="caution">
    <text evidence="2">The sequence shown here is derived from an EMBL/GenBank/DDBJ whole genome shotgun (WGS) entry which is preliminary data.</text>
</comment>
<dbReference type="EMBL" id="CAUYUJ010017528">
    <property type="protein sequence ID" value="CAK0875565.1"/>
    <property type="molecule type" value="Genomic_DNA"/>
</dbReference>
<evidence type="ECO:0000313" key="3">
    <source>
        <dbReference type="Proteomes" id="UP001189429"/>
    </source>
</evidence>
<accession>A0ABN9VRA2</accession>
<feature type="non-terminal residue" evidence="2">
    <location>
        <position position="155"/>
    </location>
</feature>
<feature type="region of interest" description="Disordered" evidence="1">
    <location>
        <begin position="87"/>
        <end position="155"/>
    </location>
</feature>